<evidence type="ECO:0000313" key="1">
    <source>
        <dbReference type="EMBL" id="SNT61062.1"/>
    </source>
</evidence>
<sequence>MAGLDSLLAPYHGIHPAPGRGGCQQLDWHKSIPRADRVRVREHTCECRTVFYELCATAGVMFIRRYHRKSGVTTMQETAWLRAAKGEQLWAAILSGSVR</sequence>
<dbReference type="AlphaFoldDB" id="A0A239P238"/>
<protein>
    <submittedName>
        <fullName evidence="1">Uncharacterized protein</fullName>
    </submittedName>
</protein>
<gene>
    <name evidence="1" type="ORF">SAMN05216276_108137</name>
</gene>
<proteinExistence type="predicted"/>
<organism evidence="1 2">
    <name type="scientific">Streptosporangium subroseum</name>
    <dbReference type="NCBI Taxonomy" id="106412"/>
    <lineage>
        <taxon>Bacteria</taxon>
        <taxon>Bacillati</taxon>
        <taxon>Actinomycetota</taxon>
        <taxon>Actinomycetes</taxon>
        <taxon>Streptosporangiales</taxon>
        <taxon>Streptosporangiaceae</taxon>
        <taxon>Streptosporangium</taxon>
    </lineage>
</organism>
<dbReference type="Proteomes" id="UP000198282">
    <property type="component" value="Unassembled WGS sequence"/>
</dbReference>
<reference evidence="1 2" key="1">
    <citation type="submission" date="2017-06" db="EMBL/GenBank/DDBJ databases">
        <authorList>
            <person name="Kim H.J."/>
            <person name="Triplett B.A."/>
        </authorList>
    </citation>
    <scope>NUCLEOTIDE SEQUENCE [LARGE SCALE GENOMIC DNA]</scope>
    <source>
        <strain evidence="1 2">CGMCC 4.2132</strain>
    </source>
</reference>
<keyword evidence="2" id="KW-1185">Reference proteome</keyword>
<evidence type="ECO:0000313" key="2">
    <source>
        <dbReference type="Proteomes" id="UP000198282"/>
    </source>
</evidence>
<dbReference type="EMBL" id="FZOD01000081">
    <property type="protein sequence ID" value="SNT61062.1"/>
    <property type="molecule type" value="Genomic_DNA"/>
</dbReference>
<name>A0A239P238_9ACTN</name>
<accession>A0A239P238</accession>